<evidence type="ECO:0000256" key="1">
    <source>
        <dbReference type="SAM" id="MobiDB-lite"/>
    </source>
</evidence>
<dbReference type="PANTHER" id="PTHR44086">
    <property type="entry name" value="THIOSULFATE SULFURTRANSFERASE RDL2, MITOCHONDRIAL-RELATED"/>
    <property type="match status" value="1"/>
</dbReference>
<dbReference type="EMBL" id="CADCVB010000117">
    <property type="protein sequence ID" value="CAA9432286.1"/>
    <property type="molecule type" value="Genomic_DNA"/>
</dbReference>
<evidence type="ECO:0000259" key="2">
    <source>
        <dbReference type="PROSITE" id="PS50206"/>
    </source>
</evidence>
<reference evidence="3" key="1">
    <citation type="submission" date="2020-02" db="EMBL/GenBank/DDBJ databases">
        <authorList>
            <person name="Meier V. D."/>
        </authorList>
    </citation>
    <scope>NUCLEOTIDE SEQUENCE</scope>
    <source>
        <strain evidence="3">AVDCRST_MAG78</strain>
    </source>
</reference>
<protein>
    <recommendedName>
        <fullName evidence="2">Rhodanese domain-containing protein</fullName>
    </recommendedName>
</protein>
<sequence>MTESQPKAAAEMVADAKGHIENLTPEQVASELDGEDVILIDIREDDERVQNGAIPNSVPAPRGMLEFWADPTSAYHREEFDLARRTILYCASGGRSALATETLQRMGYGNVAHLDGGIKAWKEEGHPVEEARSS</sequence>
<dbReference type="PROSITE" id="PS50206">
    <property type="entry name" value="RHODANESE_3"/>
    <property type="match status" value="1"/>
</dbReference>
<dbReference type="Gene3D" id="3.40.250.10">
    <property type="entry name" value="Rhodanese-like domain"/>
    <property type="match status" value="1"/>
</dbReference>
<dbReference type="SMART" id="SM00450">
    <property type="entry name" value="RHOD"/>
    <property type="match status" value="1"/>
</dbReference>
<dbReference type="Pfam" id="PF00581">
    <property type="entry name" value="Rhodanese"/>
    <property type="match status" value="1"/>
</dbReference>
<organism evidence="3">
    <name type="scientific">uncultured Rubrobacteraceae bacterium</name>
    <dbReference type="NCBI Taxonomy" id="349277"/>
    <lineage>
        <taxon>Bacteria</taxon>
        <taxon>Bacillati</taxon>
        <taxon>Actinomycetota</taxon>
        <taxon>Rubrobacteria</taxon>
        <taxon>Rubrobacterales</taxon>
        <taxon>Rubrobacteraceae</taxon>
        <taxon>environmental samples</taxon>
    </lineage>
</organism>
<dbReference type="SUPFAM" id="SSF52821">
    <property type="entry name" value="Rhodanese/Cell cycle control phosphatase"/>
    <property type="match status" value="1"/>
</dbReference>
<dbReference type="InterPro" id="IPR036873">
    <property type="entry name" value="Rhodanese-like_dom_sf"/>
</dbReference>
<dbReference type="AlphaFoldDB" id="A0A6J4Q2I6"/>
<dbReference type="PANTHER" id="PTHR44086:SF13">
    <property type="entry name" value="THIOSULFATE SULFURTRANSFERASE PSPE"/>
    <property type="match status" value="1"/>
</dbReference>
<name>A0A6J4Q2I6_9ACTN</name>
<feature type="region of interest" description="Disordered" evidence="1">
    <location>
        <begin position="1"/>
        <end position="20"/>
    </location>
</feature>
<dbReference type="GO" id="GO:0004792">
    <property type="term" value="F:thiosulfate-cyanide sulfurtransferase activity"/>
    <property type="evidence" value="ECO:0007669"/>
    <property type="project" value="TreeGrafter"/>
</dbReference>
<dbReference type="InterPro" id="IPR001763">
    <property type="entry name" value="Rhodanese-like_dom"/>
</dbReference>
<proteinExistence type="predicted"/>
<gene>
    <name evidence="3" type="ORF">AVDCRST_MAG78-1780</name>
</gene>
<evidence type="ECO:0000313" key="3">
    <source>
        <dbReference type="EMBL" id="CAA9432286.1"/>
    </source>
</evidence>
<feature type="domain" description="Rhodanese" evidence="2">
    <location>
        <begin position="33"/>
        <end position="130"/>
    </location>
</feature>
<accession>A0A6J4Q2I6</accession>